<evidence type="ECO:0000256" key="3">
    <source>
        <dbReference type="ARBA" id="ARBA00022801"/>
    </source>
</evidence>
<dbReference type="PANTHER" id="PTHR32060:SF30">
    <property type="entry name" value="CARBOXY-TERMINAL PROCESSING PROTEASE CTPA"/>
    <property type="match status" value="1"/>
</dbReference>
<dbReference type="HOGENOM" id="CLU_017295_2_0_10"/>
<dbReference type="AlphaFoldDB" id="E4RVV2"/>
<dbReference type="InterPro" id="IPR004447">
    <property type="entry name" value="Peptidase_S41A"/>
</dbReference>
<dbReference type="Pfam" id="PF17820">
    <property type="entry name" value="PDZ_6"/>
    <property type="match status" value="1"/>
</dbReference>
<keyword evidence="4 5" id="KW-0720">Serine protease</keyword>
<dbReference type="GO" id="GO:0030288">
    <property type="term" value="C:outer membrane-bounded periplasmic space"/>
    <property type="evidence" value="ECO:0007669"/>
    <property type="project" value="TreeGrafter"/>
</dbReference>
<dbReference type="eggNOG" id="COG0793">
    <property type="taxonomic scope" value="Bacteria"/>
</dbReference>
<dbReference type="NCBIfam" id="TIGR00225">
    <property type="entry name" value="prc"/>
    <property type="match status" value="1"/>
</dbReference>
<dbReference type="InterPro" id="IPR036034">
    <property type="entry name" value="PDZ_sf"/>
</dbReference>
<evidence type="ECO:0000259" key="6">
    <source>
        <dbReference type="PROSITE" id="PS50106"/>
    </source>
</evidence>
<keyword evidence="8" id="KW-1185">Reference proteome</keyword>
<dbReference type="Gene3D" id="3.30.750.44">
    <property type="match status" value="1"/>
</dbReference>
<gene>
    <name evidence="7" type="ordered locus">Lbys_3201</name>
</gene>
<dbReference type="InterPro" id="IPR041489">
    <property type="entry name" value="PDZ_6"/>
</dbReference>
<dbReference type="SMART" id="SM00245">
    <property type="entry name" value="TSPc"/>
    <property type="match status" value="1"/>
</dbReference>
<dbReference type="InterPro" id="IPR001478">
    <property type="entry name" value="PDZ"/>
</dbReference>
<dbReference type="PROSITE" id="PS50106">
    <property type="entry name" value="PDZ"/>
    <property type="match status" value="1"/>
</dbReference>
<dbReference type="RefSeq" id="WP_013409889.1">
    <property type="nucleotide sequence ID" value="NC_014655.1"/>
</dbReference>
<dbReference type="CDD" id="cd07560">
    <property type="entry name" value="Peptidase_S41_CPP"/>
    <property type="match status" value="1"/>
</dbReference>
<dbReference type="EMBL" id="CP002305">
    <property type="protein sequence ID" value="ADQ18862.1"/>
    <property type="molecule type" value="Genomic_DNA"/>
</dbReference>
<feature type="domain" description="PDZ" evidence="6">
    <location>
        <begin position="83"/>
        <end position="148"/>
    </location>
</feature>
<dbReference type="InterPro" id="IPR029045">
    <property type="entry name" value="ClpP/crotonase-like_dom_sf"/>
</dbReference>
<comment type="similarity">
    <text evidence="1 5">Belongs to the peptidase S41A family.</text>
</comment>
<keyword evidence="2 5" id="KW-0645">Protease</keyword>
<organism evidence="7 8">
    <name type="scientific">Leadbetterella byssophila (strain DSM 17132 / JCM 16389 / KACC 11308 / NBRC 106382 / 4M15)</name>
    <dbReference type="NCBI Taxonomy" id="649349"/>
    <lineage>
        <taxon>Bacteria</taxon>
        <taxon>Pseudomonadati</taxon>
        <taxon>Bacteroidota</taxon>
        <taxon>Cytophagia</taxon>
        <taxon>Cytophagales</taxon>
        <taxon>Leadbetterellaceae</taxon>
        <taxon>Leadbetterella</taxon>
    </lineage>
</organism>
<reference evidence="7 8" key="2">
    <citation type="journal article" date="2011" name="Stand. Genomic Sci.">
        <title>Complete genome sequence of Leadbetterella byssophila type strain (4M15).</title>
        <authorList>
            <person name="Abt B."/>
            <person name="Teshima H."/>
            <person name="Lucas S."/>
            <person name="Lapidus A."/>
            <person name="Del Rio T.G."/>
            <person name="Nolan M."/>
            <person name="Tice H."/>
            <person name="Cheng J.F."/>
            <person name="Pitluck S."/>
            <person name="Liolios K."/>
            <person name="Pagani I."/>
            <person name="Ivanova N."/>
            <person name="Mavromatis K."/>
            <person name="Pati A."/>
            <person name="Tapia R."/>
            <person name="Han C."/>
            <person name="Goodwin L."/>
            <person name="Chen A."/>
            <person name="Palaniappan K."/>
            <person name="Land M."/>
            <person name="Hauser L."/>
            <person name="Chang Y.J."/>
            <person name="Jeffries C.D."/>
            <person name="Rohde M."/>
            <person name="Goker M."/>
            <person name="Tindall B.J."/>
            <person name="Detter J.C."/>
            <person name="Woyke T."/>
            <person name="Bristow J."/>
            <person name="Eisen J.A."/>
            <person name="Markowitz V."/>
            <person name="Hugenholtz P."/>
            <person name="Klenk H.P."/>
            <person name="Kyrpides N.C."/>
        </authorList>
    </citation>
    <scope>NUCLEOTIDE SEQUENCE [LARGE SCALE GENOMIC DNA]</scope>
    <source>
        <strain evidence="8">DSM 17132 / JCM 16389 / KACC 11308 / NBRC 106382 / 4M15</strain>
    </source>
</reference>
<dbReference type="KEGG" id="lby:Lbys_3201"/>
<evidence type="ECO:0000256" key="1">
    <source>
        <dbReference type="ARBA" id="ARBA00009179"/>
    </source>
</evidence>
<accession>E4RVV2</accession>
<evidence type="ECO:0000256" key="4">
    <source>
        <dbReference type="ARBA" id="ARBA00022825"/>
    </source>
</evidence>
<dbReference type="OrthoDB" id="9812068at2"/>
<dbReference type="Proteomes" id="UP000007435">
    <property type="component" value="Chromosome"/>
</dbReference>
<dbReference type="SUPFAM" id="SSF50156">
    <property type="entry name" value="PDZ domain-like"/>
    <property type="match status" value="1"/>
</dbReference>
<keyword evidence="3 5" id="KW-0378">Hydrolase</keyword>
<dbReference type="InterPro" id="IPR005151">
    <property type="entry name" value="Tail-specific_protease"/>
</dbReference>
<evidence type="ECO:0000256" key="2">
    <source>
        <dbReference type="ARBA" id="ARBA00022670"/>
    </source>
</evidence>
<dbReference type="SMART" id="SM00228">
    <property type="entry name" value="PDZ"/>
    <property type="match status" value="1"/>
</dbReference>
<dbReference type="CDD" id="cd06782">
    <property type="entry name" value="cpPDZ_CPP-like"/>
    <property type="match status" value="1"/>
</dbReference>
<evidence type="ECO:0000256" key="5">
    <source>
        <dbReference type="RuleBase" id="RU004404"/>
    </source>
</evidence>
<proteinExistence type="inferred from homology"/>
<dbReference type="Gene3D" id="2.30.42.10">
    <property type="match status" value="1"/>
</dbReference>
<evidence type="ECO:0000313" key="7">
    <source>
        <dbReference type="EMBL" id="ADQ18862.1"/>
    </source>
</evidence>
<dbReference type="Gene3D" id="3.90.226.10">
    <property type="entry name" value="2-enoyl-CoA Hydratase, Chain A, domain 1"/>
    <property type="match status" value="1"/>
</dbReference>
<dbReference type="Pfam" id="PF03572">
    <property type="entry name" value="Peptidase_S41"/>
    <property type="match status" value="1"/>
</dbReference>
<dbReference type="PANTHER" id="PTHR32060">
    <property type="entry name" value="TAIL-SPECIFIC PROTEASE"/>
    <property type="match status" value="1"/>
</dbReference>
<dbReference type="SUPFAM" id="SSF52096">
    <property type="entry name" value="ClpP/crotonase"/>
    <property type="match status" value="1"/>
</dbReference>
<dbReference type="STRING" id="649349.Lbys_3201"/>
<dbReference type="GO" id="GO:0008236">
    <property type="term" value="F:serine-type peptidase activity"/>
    <property type="evidence" value="ECO:0007669"/>
    <property type="project" value="UniProtKB-KW"/>
</dbReference>
<dbReference type="GO" id="GO:0007165">
    <property type="term" value="P:signal transduction"/>
    <property type="evidence" value="ECO:0007669"/>
    <property type="project" value="TreeGrafter"/>
</dbReference>
<sequence>MKRKFLIPAFTVLLGGAMALRSDDKLFEMAKNIEIFVQAYKEVSGLYVDEINPTRAMRVGIEAMLKELDPYTVFYPEDMIEEYFTLNVGSYNGVGATFEKHQDKHIVTEVFEGSPADLAGIKPGDEVQKINGVDVRSRKPEEFGRLLKGQKGSKVQLSVLKFGEKKAQDLSLTRSDIKVNHVPHYGMVKGDVGYVQLTSFMNAQSGREIKKAITELKEKGMKSLILDLRGNPGGLLQLAVEINNLFLPKGLPVVEMRGRAADQNHKFQTTAPAWDEDMPLVVLIDSKSASASEIVSGTLQDYDRAVIIGQRTFGKGLVQITRDLPYNTQVKITTAKYYIPSGRCVQAIDYGHRNPDGSFPKLPDSLRTAFKTKAGRTVYDGAGIDPDIVTGKSEQSDYVKALVDQKLIFDYATIYYHTHKDSKPEEGFYLSDTEFKNFEAWLAKQKFTYESPEQKAIKALQKESLDLQKMKSSIEQLNKIAESNVQQLFQKNATEIRNLLELEILGRYHYQKAMKFVAFERDKDIQEALKVFASPDRYKALLKK</sequence>
<protein>
    <submittedName>
        <fullName evidence="7">Carboxyl-terminal protease</fullName>
    </submittedName>
</protein>
<evidence type="ECO:0000313" key="8">
    <source>
        <dbReference type="Proteomes" id="UP000007435"/>
    </source>
</evidence>
<reference key="1">
    <citation type="submission" date="2010-11" db="EMBL/GenBank/DDBJ databases">
        <title>The complete genome of Leadbetterella byssophila DSM 17132.</title>
        <authorList>
            <consortium name="US DOE Joint Genome Institute (JGI-PGF)"/>
            <person name="Lucas S."/>
            <person name="Copeland A."/>
            <person name="Lapidus A."/>
            <person name="Glavina del Rio T."/>
            <person name="Dalin E."/>
            <person name="Tice H."/>
            <person name="Bruce D."/>
            <person name="Goodwin L."/>
            <person name="Pitluck S."/>
            <person name="Kyrpides N."/>
            <person name="Mavromatis K."/>
            <person name="Ivanova N."/>
            <person name="Teshima H."/>
            <person name="Brettin T."/>
            <person name="Detter J.C."/>
            <person name="Han C."/>
            <person name="Tapia R."/>
            <person name="Land M."/>
            <person name="Hauser L."/>
            <person name="Markowitz V."/>
            <person name="Cheng J.-F."/>
            <person name="Hugenholtz P."/>
            <person name="Woyke T."/>
            <person name="Wu D."/>
            <person name="Tindall B."/>
            <person name="Pomrenke H.G."/>
            <person name="Brambilla E."/>
            <person name="Klenk H.-P."/>
            <person name="Eisen J.A."/>
        </authorList>
    </citation>
    <scope>NUCLEOTIDE SEQUENCE [LARGE SCALE GENOMIC DNA]</scope>
    <source>
        <strain>DSM 17132</strain>
    </source>
</reference>
<dbReference type="GO" id="GO:0004175">
    <property type="term" value="F:endopeptidase activity"/>
    <property type="evidence" value="ECO:0007669"/>
    <property type="project" value="TreeGrafter"/>
</dbReference>
<name>E4RVV2_LEAB4</name>
<dbReference type="GO" id="GO:0006508">
    <property type="term" value="P:proteolysis"/>
    <property type="evidence" value="ECO:0007669"/>
    <property type="project" value="UniProtKB-KW"/>
</dbReference>